<sequence>MKDECLRVGWLYPTKHVSISQPPKHPAQRSRALATLARSPPRLILDLPFSSSCILQGPPSARKPRWTHTVVALLRSPPTSGHAVLRPPRAHVCWYEPEPLHPGQRQLRSGRRSPSREFQRSVTRRTRRRHAMSDRQYAI</sequence>
<reference evidence="2" key="1">
    <citation type="submission" date="2020-01" db="EMBL/GenBank/DDBJ databases">
        <authorList>
            <consortium name="DOE Joint Genome Institute"/>
            <person name="Haridas S."/>
            <person name="Albert R."/>
            <person name="Binder M."/>
            <person name="Bloem J."/>
            <person name="Labutti K."/>
            <person name="Salamov A."/>
            <person name="Andreopoulos B."/>
            <person name="Baker S.E."/>
            <person name="Barry K."/>
            <person name="Bills G."/>
            <person name="Bluhm B.H."/>
            <person name="Cannon C."/>
            <person name="Castanera R."/>
            <person name="Culley D.E."/>
            <person name="Daum C."/>
            <person name="Ezra D."/>
            <person name="Gonzalez J.B."/>
            <person name="Henrissat B."/>
            <person name="Kuo A."/>
            <person name="Liang C."/>
            <person name="Lipzen A."/>
            <person name="Lutzoni F."/>
            <person name="Magnuson J."/>
            <person name="Mondo S."/>
            <person name="Nolan M."/>
            <person name="Ohm R."/>
            <person name="Pangilinan J."/>
            <person name="Park H.-J."/>
            <person name="Ramirez L."/>
            <person name="Alfaro M."/>
            <person name="Sun H."/>
            <person name="Tritt A."/>
            <person name="Yoshinaga Y."/>
            <person name="Zwiers L.-H."/>
            <person name="Turgeon B.G."/>
            <person name="Goodwin S.B."/>
            <person name="Spatafora J.W."/>
            <person name="Crous P.W."/>
            <person name="Grigoriev I.V."/>
        </authorList>
    </citation>
    <scope>NUCLEOTIDE SEQUENCE</scope>
    <source>
        <strain evidence="2">CBS 394.84</strain>
    </source>
</reference>
<dbReference type="RefSeq" id="XP_040793177.1">
    <property type="nucleotide sequence ID" value="XM_040927076.1"/>
</dbReference>
<dbReference type="Proteomes" id="UP000800039">
    <property type="component" value="Unassembled WGS sequence"/>
</dbReference>
<evidence type="ECO:0000256" key="1">
    <source>
        <dbReference type="SAM" id="MobiDB-lite"/>
    </source>
</evidence>
<evidence type="ECO:0000313" key="3">
    <source>
        <dbReference type="Proteomes" id="UP000800039"/>
    </source>
</evidence>
<accession>A0A9P4GSS1</accession>
<keyword evidence="3" id="KW-1185">Reference proteome</keyword>
<gene>
    <name evidence="2" type="ORF">K460DRAFT_18348</name>
</gene>
<dbReference type="EMBL" id="ML976614">
    <property type="protein sequence ID" value="KAF1850614.1"/>
    <property type="molecule type" value="Genomic_DNA"/>
</dbReference>
<organism evidence="2 3">
    <name type="scientific">Cucurbitaria berberidis CBS 394.84</name>
    <dbReference type="NCBI Taxonomy" id="1168544"/>
    <lineage>
        <taxon>Eukaryota</taxon>
        <taxon>Fungi</taxon>
        <taxon>Dikarya</taxon>
        <taxon>Ascomycota</taxon>
        <taxon>Pezizomycotina</taxon>
        <taxon>Dothideomycetes</taxon>
        <taxon>Pleosporomycetidae</taxon>
        <taxon>Pleosporales</taxon>
        <taxon>Pleosporineae</taxon>
        <taxon>Cucurbitariaceae</taxon>
        <taxon>Cucurbitaria</taxon>
    </lineage>
</organism>
<dbReference type="AlphaFoldDB" id="A0A9P4GSS1"/>
<comment type="caution">
    <text evidence="2">The sequence shown here is derived from an EMBL/GenBank/DDBJ whole genome shotgun (WGS) entry which is preliminary data.</text>
</comment>
<evidence type="ECO:0000313" key="2">
    <source>
        <dbReference type="EMBL" id="KAF1850614.1"/>
    </source>
</evidence>
<feature type="region of interest" description="Disordered" evidence="1">
    <location>
        <begin position="101"/>
        <end position="139"/>
    </location>
</feature>
<protein>
    <submittedName>
        <fullName evidence="2">Uncharacterized protein</fullName>
    </submittedName>
</protein>
<name>A0A9P4GSS1_9PLEO</name>
<proteinExistence type="predicted"/>
<dbReference type="GeneID" id="63844328"/>